<reference evidence="5" key="1">
    <citation type="submission" date="2019-08" db="EMBL/GenBank/DDBJ databases">
        <authorList>
            <person name="Kucharzyk K."/>
            <person name="Murdoch R.W."/>
            <person name="Higgins S."/>
            <person name="Loffler F."/>
        </authorList>
    </citation>
    <scope>NUCLEOTIDE SEQUENCE</scope>
</reference>
<evidence type="ECO:0000259" key="3">
    <source>
        <dbReference type="Pfam" id="PF12002"/>
    </source>
</evidence>
<evidence type="ECO:0000256" key="1">
    <source>
        <dbReference type="ARBA" id="ARBA00022741"/>
    </source>
</evidence>
<organism evidence="5">
    <name type="scientific">bioreactor metagenome</name>
    <dbReference type="NCBI Taxonomy" id="1076179"/>
    <lineage>
        <taxon>unclassified sequences</taxon>
        <taxon>metagenomes</taxon>
        <taxon>ecological metagenomes</taxon>
    </lineage>
</organism>
<dbReference type="GO" id="GO:0003677">
    <property type="term" value="F:DNA binding"/>
    <property type="evidence" value="ECO:0007669"/>
    <property type="project" value="InterPro"/>
</dbReference>
<dbReference type="Pfam" id="PF16193">
    <property type="entry name" value="AAA_assoc_2"/>
    <property type="match status" value="1"/>
</dbReference>
<dbReference type="GO" id="GO:0017116">
    <property type="term" value="F:single-stranded DNA helicase activity"/>
    <property type="evidence" value="ECO:0007669"/>
    <property type="project" value="TreeGrafter"/>
</dbReference>
<dbReference type="FunFam" id="1.20.272.10:FF:000001">
    <property type="entry name" value="Putative AAA family ATPase"/>
    <property type="match status" value="1"/>
</dbReference>
<dbReference type="Gene3D" id="1.10.3710.10">
    <property type="entry name" value="DNA polymerase III clamp loader subunits, C-terminal domain"/>
    <property type="match status" value="1"/>
</dbReference>
<dbReference type="GO" id="GO:0000731">
    <property type="term" value="P:DNA synthesis involved in DNA repair"/>
    <property type="evidence" value="ECO:0007669"/>
    <property type="project" value="TreeGrafter"/>
</dbReference>
<dbReference type="GO" id="GO:0005524">
    <property type="term" value="F:ATP binding"/>
    <property type="evidence" value="ECO:0007669"/>
    <property type="project" value="UniProtKB-KW"/>
</dbReference>
<dbReference type="Pfam" id="PF12002">
    <property type="entry name" value="MgsA_C"/>
    <property type="match status" value="1"/>
</dbReference>
<gene>
    <name evidence="5" type="primary">rarA_18</name>
    <name evidence="5" type="ORF">SDC9_140285</name>
</gene>
<sequence length="255" mass="28548">MAKARAIDAVPAIEDAALDRLIAYADGDARRLLNTLETLAVAARREQLDSVTDAWLLRVLGERMRRYDKGGEQFYDTISALHKSVRGSDPDAALYWLARMLEGGDDVRFITRRLCIFAAEDVGLADPMALVVTQNAAAAVDRVGMPEANLILGEAVIYLASAPKSNSAYLAIKAAQQNVREGKIMEVPSHLRNDGEGYVYPHDSPNHWVPQAYMPEVRRFYFPGKLGAEARIEDRLKRLWKRFSTEAEEKQDKEK</sequence>
<feature type="domain" description="MgsA AAA+ ATPase C-terminal" evidence="3">
    <location>
        <begin position="87"/>
        <end position="240"/>
    </location>
</feature>
<dbReference type="Gene3D" id="1.10.8.60">
    <property type="match status" value="1"/>
</dbReference>
<keyword evidence="1" id="KW-0547">Nucleotide-binding</keyword>
<feature type="domain" description="AAA C-terminal" evidence="4">
    <location>
        <begin position="13"/>
        <end position="86"/>
    </location>
</feature>
<comment type="caution">
    <text evidence="5">The sequence shown here is derived from an EMBL/GenBank/DDBJ whole genome shotgun (WGS) entry which is preliminary data.</text>
</comment>
<evidence type="ECO:0000259" key="4">
    <source>
        <dbReference type="Pfam" id="PF16193"/>
    </source>
</evidence>
<dbReference type="InterPro" id="IPR008921">
    <property type="entry name" value="DNA_pol3_clamp-load_cplx_C"/>
</dbReference>
<evidence type="ECO:0000313" key="5">
    <source>
        <dbReference type="EMBL" id="MPM93149.1"/>
    </source>
</evidence>
<accession>A0A645DV23</accession>
<evidence type="ECO:0000256" key="2">
    <source>
        <dbReference type="ARBA" id="ARBA00022840"/>
    </source>
</evidence>
<dbReference type="PANTHER" id="PTHR13779:SF7">
    <property type="entry name" value="ATPASE WRNIP1"/>
    <property type="match status" value="1"/>
</dbReference>
<dbReference type="InterPro" id="IPR051314">
    <property type="entry name" value="AAA_ATPase_RarA/MGS1/WRNIP1"/>
</dbReference>
<dbReference type="CDD" id="cd18139">
    <property type="entry name" value="HLD_clamp_RarA"/>
    <property type="match status" value="1"/>
</dbReference>
<dbReference type="GO" id="GO:0008047">
    <property type="term" value="F:enzyme activator activity"/>
    <property type="evidence" value="ECO:0007669"/>
    <property type="project" value="TreeGrafter"/>
</dbReference>
<protein>
    <submittedName>
        <fullName evidence="5">Replication-associated recombination protein A</fullName>
    </submittedName>
</protein>
<dbReference type="InterPro" id="IPR021886">
    <property type="entry name" value="MgsA_C"/>
</dbReference>
<dbReference type="InterPro" id="IPR032423">
    <property type="entry name" value="AAA_assoc_2"/>
</dbReference>
<name>A0A645DV23_9ZZZZ</name>
<proteinExistence type="predicted"/>
<dbReference type="SUPFAM" id="SSF48019">
    <property type="entry name" value="post-AAA+ oligomerization domain-like"/>
    <property type="match status" value="1"/>
</dbReference>
<dbReference type="PANTHER" id="PTHR13779">
    <property type="entry name" value="WERNER HELICASE-INTERACTING PROTEIN 1 FAMILY MEMBER"/>
    <property type="match status" value="1"/>
</dbReference>
<dbReference type="AlphaFoldDB" id="A0A645DV23"/>
<dbReference type="GO" id="GO:0006261">
    <property type="term" value="P:DNA-templated DNA replication"/>
    <property type="evidence" value="ECO:0007669"/>
    <property type="project" value="TreeGrafter"/>
</dbReference>
<dbReference type="EMBL" id="VSSQ01039993">
    <property type="protein sequence ID" value="MPM93149.1"/>
    <property type="molecule type" value="Genomic_DNA"/>
</dbReference>
<dbReference type="Gene3D" id="1.20.272.10">
    <property type="match status" value="1"/>
</dbReference>
<keyword evidence="2" id="KW-0067">ATP-binding</keyword>